<protein>
    <submittedName>
        <fullName evidence="1">Alpha/beta fold hydrolase</fullName>
    </submittedName>
</protein>
<proteinExistence type="predicted"/>
<sequence>MVASFSLAIALPKFKVVAEAADSLFPSFLPKDVNTIKDPFARTLATRIQRLPVS</sequence>
<keyword evidence="1" id="KW-0378">Hydrolase</keyword>
<accession>A0A2K3KAB9</accession>
<dbReference type="Proteomes" id="UP000236291">
    <property type="component" value="Unassembled WGS sequence"/>
</dbReference>
<organism evidence="1 2">
    <name type="scientific">Trifolium pratense</name>
    <name type="common">Red clover</name>
    <dbReference type="NCBI Taxonomy" id="57577"/>
    <lineage>
        <taxon>Eukaryota</taxon>
        <taxon>Viridiplantae</taxon>
        <taxon>Streptophyta</taxon>
        <taxon>Embryophyta</taxon>
        <taxon>Tracheophyta</taxon>
        <taxon>Spermatophyta</taxon>
        <taxon>Magnoliopsida</taxon>
        <taxon>eudicotyledons</taxon>
        <taxon>Gunneridae</taxon>
        <taxon>Pentapetalae</taxon>
        <taxon>rosids</taxon>
        <taxon>fabids</taxon>
        <taxon>Fabales</taxon>
        <taxon>Fabaceae</taxon>
        <taxon>Papilionoideae</taxon>
        <taxon>50 kb inversion clade</taxon>
        <taxon>NPAAA clade</taxon>
        <taxon>Hologalegina</taxon>
        <taxon>IRL clade</taxon>
        <taxon>Trifolieae</taxon>
        <taxon>Trifolium</taxon>
    </lineage>
</organism>
<dbReference type="EMBL" id="ASHM01153610">
    <property type="protein sequence ID" value="PNX63212.1"/>
    <property type="molecule type" value="Genomic_DNA"/>
</dbReference>
<reference evidence="1 2" key="1">
    <citation type="journal article" date="2014" name="Am. J. Bot.">
        <title>Genome assembly and annotation for red clover (Trifolium pratense; Fabaceae).</title>
        <authorList>
            <person name="Istvanek J."/>
            <person name="Jaros M."/>
            <person name="Krenek A."/>
            <person name="Repkova J."/>
        </authorList>
    </citation>
    <scope>NUCLEOTIDE SEQUENCE [LARGE SCALE GENOMIC DNA]</scope>
    <source>
        <strain evidence="2">cv. Tatra</strain>
        <tissue evidence="1">Young leaves</tissue>
    </source>
</reference>
<reference evidence="1 2" key="2">
    <citation type="journal article" date="2017" name="Front. Plant Sci.">
        <title>Gene Classification and Mining of Molecular Markers Useful in Red Clover (Trifolium pratense) Breeding.</title>
        <authorList>
            <person name="Istvanek J."/>
            <person name="Dluhosova J."/>
            <person name="Dluhos P."/>
            <person name="Patkova L."/>
            <person name="Nedelnik J."/>
            <person name="Repkova J."/>
        </authorList>
    </citation>
    <scope>NUCLEOTIDE SEQUENCE [LARGE SCALE GENOMIC DNA]</scope>
    <source>
        <strain evidence="2">cv. Tatra</strain>
        <tissue evidence="1">Young leaves</tissue>
    </source>
</reference>
<dbReference type="ExpressionAtlas" id="A0A2K3KAB9">
    <property type="expression patterns" value="baseline"/>
</dbReference>
<name>A0A2K3KAB9_TRIPR</name>
<feature type="non-terminal residue" evidence="1">
    <location>
        <position position="54"/>
    </location>
</feature>
<comment type="caution">
    <text evidence="1">The sequence shown here is derived from an EMBL/GenBank/DDBJ whole genome shotgun (WGS) entry which is preliminary data.</text>
</comment>
<evidence type="ECO:0000313" key="2">
    <source>
        <dbReference type="Proteomes" id="UP000236291"/>
    </source>
</evidence>
<dbReference type="GO" id="GO:0016787">
    <property type="term" value="F:hydrolase activity"/>
    <property type="evidence" value="ECO:0007669"/>
    <property type="project" value="UniProtKB-KW"/>
</dbReference>
<evidence type="ECO:0000313" key="1">
    <source>
        <dbReference type="EMBL" id="PNX63212.1"/>
    </source>
</evidence>
<gene>
    <name evidence="1" type="ORF">L195_g061515</name>
</gene>
<dbReference type="AlphaFoldDB" id="A0A2K3KAB9"/>